<evidence type="ECO:0000256" key="5">
    <source>
        <dbReference type="ARBA" id="ARBA00022833"/>
    </source>
</evidence>
<dbReference type="SMART" id="SM00355">
    <property type="entry name" value="ZnF_C2H2"/>
    <property type="match status" value="9"/>
</dbReference>
<feature type="domain" description="C2H2-type" evidence="8">
    <location>
        <begin position="414"/>
        <end position="441"/>
    </location>
</feature>
<evidence type="ECO:0000256" key="4">
    <source>
        <dbReference type="ARBA" id="ARBA00022771"/>
    </source>
</evidence>
<comment type="caution">
    <text evidence="9">The sequence shown here is derived from an EMBL/GenBank/DDBJ whole genome shotgun (WGS) entry which is preliminary data.</text>
</comment>
<feature type="domain" description="C2H2-type" evidence="8">
    <location>
        <begin position="386"/>
        <end position="413"/>
    </location>
</feature>
<dbReference type="EMBL" id="JAJSOF020000021">
    <property type="protein sequence ID" value="KAJ4436548.1"/>
    <property type="molecule type" value="Genomic_DNA"/>
</dbReference>
<comment type="subcellular location">
    <subcellularLocation>
        <location evidence="1">Nucleus</location>
    </subcellularLocation>
</comment>
<evidence type="ECO:0000259" key="8">
    <source>
        <dbReference type="PROSITE" id="PS50157"/>
    </source>
</evidence>
<keyword evidence="2" id="KW-0479">Metal-binding</keyword>
<name>A0ABQ8SRK4_PERAM</name>
<dbReference type="InterPro" id="IPR036236">
    <property type="entry name" value="Znf_C2H2_sf"/>
</dbReference>
<evidence type="ECO:0000313" key="10">
    <source>
        <dbReference type="Proteomes" id="UP001148838"/>
    </source>
</evidence>
<feature type="domain" description="C2H2-type" evidence="8">
    <location>
        <begin position="498"/>
        <end position="525"/>
    </location>
</feature>
<proteinExistence type="predicted"/>
<keyword evidence="4 7" id="KW-0863">Zinc-finger</keyword>
<dbReference type="PANTHER" id="PTHR24381:SF393">
    <property type="entry name" value="CHROMATIN-LINKED ADAPTOR FOR MSL PROTEINS, ISOFORM B"/>
    <property type="match status" value="1"/>
</dbReference>
<evidence type="ECO:0000313" key="9">
    <source>
        <dbReference type="EMBL" id="KAJ4436548.1"/>
    </source>
</evidence>
<gene>
    <name evidence="9" type="ORF">ANN_16579</name>
</gene>
<keyword evidence="3" id="KW-0677">Repeat</keyword>
<dbReference type="Proteomes" id="UP001148838">
    <property type="component" value="Unassembled WGS sequence"/>
</dbReference>
<dbReference type="InterPro" id="IPR013087">
    <property type="entry name" value="Znf_C2H2_type"/>
</dbReference>
<evidence type="ECO:0000256" key="1">
    <source>
        <dbReference type="ARBA" id="ARBA00004123"/>
    </source>
</evidence>
<keyword evidence="6" id="KW-0539">Nucleus</keyword>
<accession>A0ABQ8SRK4</accession>
<keyword evidence="10" id="KW-1185">Reference proteome</keyword>
<feature type="domain" description="C2H2-type" evidence="8">
    <location>
        <begin position="358"/>
        <end position="385"/>
    </location>
</feature>
<evidence type="ECO:0000256" key="7">
    <source>
        <dbReference type="PROSITE-ProRule" id="PRU00042"/>
    </source>
</evidence>
<dbReference type="SUPFAM" id="SSF57667">
    <property type="entry name" value="beta-beta-alpha zinc fingers"/>
    <property type="match status" value="5"/>
</dbReference>
<feature type="domain" description="C2H2-type" evidence="8">
    <location>
        <begin position="470"/>
        <end position="497"/>
    </location>
</feature>
<reference evidence="9 10" key="1">
    <citation type="journal article" date="2022" name="Allergy">
        <title>Genome assembly and annotation of Periplaneta americana reveal a comprehensive cockroach allergen profile.</title>
        <authorList>
            <person name="Wang L."/>
            <person name="Xiong Q."/>
            <person name="Saelim N."/>
            <person name="Wang L."/>
            <person name="Nong W."/>
            <person name="Wan A.T."/>
            <person name="Shi M."/>
            <person name="Liu X."/>
            <person name="Cao Q."/>
            <person name="Hui J.H.L."/>
            <person name="Sookrung N."/>
            <person name="Leung T.F."/>
            <person name="Tungtrongchitr A."/>
            <person name="Tsui S.K.W."/>
        </authorList>
    </citation>
    <scope>NUCLEOTIDE SEQUENCE [LARGE SCALE GENOMIC DNA]</scope>
    <source>
        <strain evidence="9">PWHHKU_190912</strain>
    </source>
</reference>
<feature type="domain" description="C2H2-type" evidence="8">
    <location>
        <begin position="526"/>
        <end position="553"/>
    </location>
</feature>
<dbReference type="PROSITE" id="PS50157">
    <property type="entry name" value="ZINC_FINGER_C2H2_2"/>
    <property type="match status" value="9"/>
</dbReference>
<feature type="domain" description="C2H2-type" evidence="8">
    <location>
        <begin position="442"/>
        <end position="469"/>
    </location>
</feature>
<feature type="domain" description="C2H2-type" evidence="8">
    <location>
        <begin position="554"/>
        <end position="576"/>
    </location>
</feature>
<evidence type="ECO:0000256" key="2">
    <source>
        <dbReference type="ARBA" id="ARBA00022723"/>
    </source>
</evidence>
<evidence type="ECO:0000256" key="3">
    <source>
        <dbReference type="ARBA" id="ARBA00022737"/>
    </source>
</evidence>
<evidence type="ECO:0000256" key="6">
    <source>
        <dbReference type="ARBA" id="ARBA00023242"/>
    </source>
</evidence>
<sequence length="576" mass="66048">MPERSSGSIGKLQLEPLTSTNNIDQGILSCYTGDLSFKDKVVLADNKIEDVLGKFMILLSGIVNRKDRLLPLPRLEFDDTGVRYKQIKLLDVQFLREINVFRKEVSFADTSLVPFPFLKPNCSSSNCSSILEYKRRFVRISMEFITHIDGIEESAVELLATDTTHDSDNNMMSICEEGIVLTFQVSEIKIKHSDSNHDLISKVKDEGGEVKSKETPASVLFPIIKHEIEEEEYNVSPIEGEQRLGLIVNGYKGSTDSTAEPELWSGTKRQIFDSCEESAGDYLANADRTPTTDFSLDCDAYVQTEDKSKPLISDQNVMKHSRKRNRDSIHKCNFCGKTFQRNCDLKRHIFLHTEPKLYKCGVCGKCFTQFSTCQNHLATHSLEKSYVCDNCGRIFRNYMAYVAHERIQKCFRSFICEICGKLVSGTSYFELHMLDHTGEKPFKCASCEKEFASDVQLEQHSLLHINDRSFECGICGIRFTFHGVWESHMRLHMLVKSCTCDICGKYFYNKTDLEVHLRKHTVEKPFKCDFCGEKFVRESLLIIHSRKHTGWKPYLCHICGQSFTINRHLQMHVDTH</sequence>
<dbReference type="PROSITE" id="PS00028">
    <property type="entry name" value="ZINC_FINGER_C2H2_1"/>
    <property type="match status" value="8"/>
</dbReference>
<dbReference type="Gene3D" id="3.30.160.60">
    <property type="entry name" value="Classic Zinc Finger"/>
    <property type="match status" value="7"/>
</dbReference>
<protein>
    <recommendedName>
        <fullName evidence="8">C2H2-type domain-containing protein</fullName>
    </recommendedName>
</protein>
<organism evidence="9 10">
    <name type="scientific">Periplaneta americana</name>
    <name type="common">American cockroach</name>
    <name type="synonym">Blatta americana</name>
    <dbReference type="NCBI Taxonomy" id="6978"/>
    <lineage>
        <taxon>Eukaryota</taxon>
        <taxon>Metazoa</taxon>
        <taxon>Ecdysozoa</taxon>
        <taxon>Arthropoda</taxon>
        <taxon>Hexapoda</taxon>
        <taxon>Insecta</taxon>
        <taxon>Pterygota</taxon>
        <taxon>Neoptera</taxon>
        <taxon>Polyneoptera</taxon>
        <taxon>Dictyoptera</taxon>
        <taxon>Blattodea</taxon>
        <taxon>Blattoidea</taxon>
        <taxon>Blattidae</taxon>
        <taxon>Blattinae</taxon>
        <taxon>Periplaneta</taxon>
    </lineage>
</organism>
<keyword evidence="5" id="KW-0862">Zinc</keyword>
<dbReference type="PANTHER" id="PTHR24381">
    <property type="entry name" value="ZINC FINGER PROTEIN"/>
    <property type="match status" value="1"/>
</dbReference>
<dbReference type="Pfam" id="PF00096">
    <property type="entry name" value="zf-C2H2"/>
    <property type="match status" value="4"/>
</dbReference>
<dbReference type="Pfam" id="PF12874">
    <property type="entry name" value="zf-met"/>
    <property type="match status" value="1"/>
</dbReference>
<feature type="domain" description="C2H2-type" evidence="8">
    <location>
        <begin position="330"/>
        <end position="357"/>
    </location>
</feature>